<dbReference type="RefSeq" id="WP_052009275.1">
    <property type="nucleotide sequence ID" value="NZ_AODG01000016.1"/>
</dbReference>
<accession>A0A829R4U8</accession>
<evidence type="ECO:0000313" key="2">
    <source>
        <dbReference type="Proteomes" id="UP000019251"/>
    </source>
</evidence>
<organism evidence="1 2">
    <name type="scientific">Listeria grayi FSL F6-1183</name>
    <dbReference type="NCBI Taxonomy" id="1265827"/>
    <lineage>
        <taxon>Bacteria</taxon>
        <taxon>Bacillati</taxon>
        <taxon>Bacillota</taxon>
        <taxon>Bacilli</taxon>
        <taxon>Bacillales</taxon>
        <taxon>Listeriaceae</taxon>
        <taxon>Listeria</taxon>
    </lineage>
</organism>
<sequence length="148" mass="16862">MQDVDKVSKPKRTLIIGGGEAGSLLIYHLKRQKNTDFDVIGILDDDKHKQKTNIFGSPIISKLESLEEVVEREHIEHIILAIPSLDAKKRIRLLNRCAKLKIQTEILPDIDAVIRGKEEPVALKTIDYADLLDRGENKINYKKIKPLF</sequence>
<dbReference type="EMBL" id="AODG01000016">
    <property type="protein sequence ID" value="EUJ26552.1"/>
    <property type="molecule type" value="Genomic_DNA"/>
</dbReference>
<gene>
    <name evidence="1" type="ORF">LMUR_12954</name>
</gene>
<dbReference type="Gene3D" id="3.40.50.720">
    <property type="entry name" value="NAD(P)-binding Rossmann-like Domain"/>
    <property type="match status" value="1"/>
</dbReference>
<comment type="caution">
    <text evidence="1">The sequence shown here is derived from an EMBL/GenBank/DDBJ whole genome shotgun (WGS) entry which is preliminary data.</text>
</comment>
<dbReference type="Proteomes" id="UP000019251">
    <property type="component" value="Unassembled WGS sequence"/>
</dbReference>
<protein>
    <submittedName>
        <fullName evidence="1">Capsular polysaccharide biosynthesis protein</fullName>
    </submittedName>
</protein>
<name>A0A829R4U8_LISGR</name>
<dbReference type="InterPro" id="IPR036291">
    <property type="entry name" value="NAD(P)-bd_dom_sf"/>
</dbReference>
<dbReference type="PANTHER" id="PTHR43318:SF2">
    <property type="entry name" value="UDP-N-ACETYLGLUCOSAMINE 4,6-DEHYDRATASE (INVERTING)"/>
    <property type="match status" value="1"/>
</dbReference>
<evidence type="ECO:0000313" key="1">
    <source>
        <dbReference type="EMBL" id="EUJ26552.1"/>
    </source>
</evidence>
<dbReference type="PANTHER" id="PTHR43318">
    <property type="entry name" value="UDP-N-ACETYLGLUCOSAMINE 4,6-DEHYDRATASE"/>
    <property type="match status" value="1"/>
</dbReference>
<proteinExistence type="predicted"/>
<reference evidence="1 2" key="1">
    <citation type="submission" date="2012-12" db="EMBL/GenBank/DDBJ databases">
        <title>Novel taxa of Listeriaceae from agricultural environments in the United States.</title>
        <authorList>
            <person name="den Bakker H.C."/>
            <person name="Allred A."/>
            <person name="Warchocki S."/>
            <person name="Wright E.M."/>
            <person name="Burrell A."/>
            <person name="Nightingale K.K."/>
            <person name="Kephart D."/>
            <person name="Wiedmann M."/>
        </authorList>
    </citation>
    <scope>NUCLEOTIDE SEQUENCE [LARGE SCALE GENOMIC DNA]</scope>
    <source>
        <strain evidence="1 2">FSL F6-1183</strain>
    </source>
</reference>
<dbReference type="AlphaFoldDB" id="A0A829R4U8"/>
<dbReference type="InterPro" id="IPR051203">
    <property type="entry name" value="Polysaccharide_Synthase-Rel"/>
</dbReference>
<dbReference type="SUPFAM" id="SSF51735">
    <property type="entry name" value="NAD(P)-binding Rossmann-fold domains"/>
    <property type="match status" value="1"/>
</dbReference>
<dbReference type="Pfam" id="PF13727">
    <property type="entry name" value="CoA_binding_3"/>
    <property type="match status" value="1"/>
</dbReference>